<feature type="compositionally biased region" description="Low complexity" evidence="1">
    <location>
        <begin position="8"/>
        <end position="21"/>
    </location>
</feature>
<dbReference type="AlphaFoldDB" id="A0A8J4AYE8"/>
<sequence length="143" mass="15557">MRPRLERPSMAAATAPPSTSPQARMGLLAPERPERPSVVCTTPRSKRSRRSTLRRLIMLVSIRCSAETMTVLGSLDWLLPVRILGQPTGAAAEVVHEIFSIEVAFLMTEARGANIRWAVVVDFIEPKGCDGMLGTADRSVSTA</sequence>
<reference evidence="2" key="1">
    <citation type="journal article" date="2021" name="Proc. Natl. Acad. Sci. U.S.A.">
        <title>Three genomes in the algal genus Volvox reveal the fate of a haploid sex-determining region after a transition to homothallism.</title>
        <authorList>
            <person name="Yamamoto K."/>
            <person name="Hamaji T."/>
            <person name="Kawai-Toyooka H."/>
            <person name="Matsuzaki R."/>
            <person name="Takahashi F."/>
            <person name="Nishimura Y."/>
            <person name="Kawachi M."/>
            <person name="Noguchi H."/>
            <person name="Minakuchi Y."/>
            <person name="Umen J.G."/>
            <person name="Toyoda A."/>
            <person name="Nozaki H."/>
        </authorList>
    </citation>
    <scope>NUCLEOTIDE SEQUENCE</scope>
    <source>
        <strain evidence="2">NIES-3780</strain>
    </source>
</reference>
<dbReference type="EMBL" id="BNCO01000008">
    <property type="protein sequence ID" value="GIL50382.1"/>
    <property type="molecule type" value="Genomic_DNA"/>
</dbReference>
<protein>
    <submittedName>
        <fullName evidence="2">Uncharacterized protein</fullName>
    </submittedName>
</protein>
<comment type="caution">
    <text evidence="2">The sequence shown here is derived from an EMBL/GenBank/DDBJ whole genome shotgun (WGS) entry which is preliminary data.</text>
</comment>
<organism evidence="2 3">
    <name type="scientific">Volvox africanus</name>
    <dbReference type="NCBI Taxonomy" id="51714"/>
    <lineage>
        <taxon>Eukaryota</taxon>
        <taxon>Viridiplantae</taxon>
        <taxon>Chlorophyta</taxon>
        <taxon>core chlorophytes</taxon>
        <taxon>Chlorophyceae</taxon>
        <taxon>CS clade</taxon>
        <taxon>Chlamydomonadales</taxon>
        <taxon>Volvocaceae</taxon>
        <taxon>Volvox</taxon>
    </lineage>
</organism>
<evidence type="ECO:0000313" key="3">
    <source>
        <dbReference type="Proteomes" id="UP000747399"/>
    </source>
</evidence>
<evidence type="ECO:0000313" key="2">
    <source>
        <dbReference type="EMBL" id="GIL50382.1"/>
    </source>
</evidence>
<accession>A0A8J4AYE8</accession>
<gene>
    <name evidence="2" type="ORF">Vafri_6602</name>
</gene>
<keyword evidence="3" id="KW-1185">Reference proteome</keyword>
<evidence type="ECO:0000256" key="1">
    <source>
        <dbReference type="SAM" id="MobiDB-lite"/>
    </source>
</evidence>
<proteinExistence type="predicted"/>
<name>A0A8J4AYE8_9CHLO</name>
<dbReference type="Proteomes" id="UP000747399">
    <property type="component" value="Unassembled WGS sequence"/>
</dbReference>
<feature type="region of interest" description="Disordered" evidence="1">
    <location>
        <begin position="1"/>
        <end position="45"/>
    </location>
</feature>